<organism evidence="2 3">
    <name type="scientific">Leptospira semungkisensis</name>
    <dbReference type="NCBI Taxonomy" id="2484985"/>
    <lineage>
        <taxon>Bacteria</taxon>
        <taxon>Pseudomonadati</taxon>
        <taxon>Spirochaetota</taxon>
        <taxon>Spirochaetia</taxon>
        <taxon>Leptospirales</taxon>
        <taxon>Leptospiraceae</taxon>
        <taxon>Leptospira</taxon>
    </lineage>
</organism>
<evidence type="ECO:0000313" key="2">
    <source>
        <dbReference type="EMBL" id="TGK04888.1"/>
    </source>
</evidence>
<keyword evidence="3" id="KW-1185">Reference proteome</keyword>
<sequence length="133" mass="15468">MHINYNLSYLVIFILITNCSLFLRANKVQNILYLPGHTEGRVFTDLDKVNKEFFFSKFSAQDELLVDGKWNNAFWQIDFIDESTATLTLYTCFKCSYPTTIRIMKNHQLTRLIGSLLKYNENGILEKEVGIGK</sequence>
<keyword evidence="1" id="KW-0472">Membrane</keyword>
<name>A0A4R9G0G6_9LEPT</name>
<proteinExistence type="predicted"/>
<feature type="transmembrane region" description="Helical" evidence="1">
    <location>
        <begin position="6"/>
        <end position="23"/>
    </location>
</feature>
<dbReference type="RefSeq" id="WP_135586864.1">
    <property type="nucleotide sequence ID" value="NZ_RQEP01000010.1"/>
</dbReference>
<accession>A0A4R9G0G6</accession>
<dbReference type="Proteomes" id="UP000297453">
    <property type="component" value="Unassembled WGS sequence"/>
</dbReference>
<comment type="caution">
    <text evidence="2">The sequence shown here is derived from an EMBL/GenBank/DDBJ whole genome shotgun (WGS) entry which is preliminary data.</text>
</comment>
<protein>
    <submittedName>
        <fullName evidence="2">Uncharacterized protein</fullName>
    </submittedName>
</protein>
<evidence type="ECO:0000313" key="3">
    <source>
        <dbReference type="Proteomes" id="UP000297453"/>
    </source>
</evidence>
<gene>
    <name evidence="2" type="ORF">EHO59_08515</name>
</gene>
<dbReference type="AlphaFoldDB" id="A0A4R9G0G6"/>
<keyword evidence="1" id="KW-0812">Transmembrane</keyword>
<keyword evidence="1" id="KW-1133">Transmembrane helix</keyword>
<dbReference type="EMBL" id="RQEP01000010">
    <property type="protein sequence ID" value="TGK04888.1"/>
    <property type="molecule type" value="Genomic_DNA"/>
</dbReference>
<reference evidence="2" key="1">
    <citation type="journal article" date="2019" name="PLoS Negl. Trop. Dis.">
        <title>Revisiting the worldwide diversity of Leptospira species in the environment.</title>
        <authorList>
            <person name="Vincent A.T."/>
            <person name="Schiettekatte O."/>
            <person name="Bourhy P."/>
            <person name="Veyrier F.J."/>
            <person name="Picardeau M."/>
        </authorList>
    </citation>
    <scope>NUCLEOTIDE SEQUENCE [LARGE SCALE GENOMIC DNA]</scope>
    <source>
        <strain evidence="2">SSS9</strain>
    </source>
</reference>
<evidence type="ECO:0000256" key="1">
    <source>
        <dbReference type="SAM" id="Phobius"/>
    </source>
</evidence>